<evidence type="ECO:0000313" key="2">
    <source>
        <dbReference type="Proteomes" id="UP001165121"/>
    </source>
</evidence>
<evidence type="ECO:0000313" key="1">
    <source>
        <dbReference type="EMBL" id="GMF46853.1"/>
    </source>
</evidence>
<dbReference type="Proteomes" id="UP001165121">
    <property type="component" value="Unassembled WGS sequence"/>
</dbReference>
<sequence length="156" mass="16471">MPVGKRHTGSGDAGNAALLSYTVVRVEASASGMATHREDCAAGAEPNCVAVVRRGGPYHGDDGTCGNEPERHHFDTRTCRVDYAETNTDNSARSCGAFATSIRGHASADIRGEQSCSSHRATDLQQKRSALQWPNSTLVITCFTLTSGSAPEASCR</sequence>
<name>A0A9W7CZG5_9STRA</name>
<gene>
    <name evidence="1" type="ORF">Pfra01_001741900</name>
</gene>
<proteinExistence type="predicted"/>
<organism evidence="1 2">
    <name type="scientific">Phytophthora fragariaefolia</name>
    <dbReference type="NCBI Taxonomy" id="1490495"/>
    <lineage>
        <taxon>Eukaryota</taxon>
        <taxon>Sar</taxon>
        <taxon>Stramenopiles</taxon>
        <taxon>Oomycota</taxon>
        <taxon>Peronosporomycetes</taxon>
        <taxon>Peronosporales</taxon>
        <taxon>Peronosporaceae</taxon>
        <taxon>Phytophthora</taxon>
    </lineage>
</organism>
<dbReference type="EMBL" id="BSXT01002051">
    <property type="protein sequence ID" value="GMF46853.1"/>
    <property type="molecule type" value="Genomic_DNA"/>
</dbReference>
<comment type="caution">
    <text evidence="1">The sequence shown here is derived from an EMBL/GenBank/DDBJ whole genome shotgun (WGS) entry which is preliminary data.</text>
</comment>
<dbReference type="AlphaFoldDB" id="A0A9W7CZG5"/>
<reference evidence="1" key="1">
    <citation type="submission" date="2023-04" db="EMBL/GenBank/DDBJ databases">
        <title>Phytophthora fragariaefolia NBRC 109709.</title>
        <authorList>
            <person name="Ichikawa N."/>
            <person name="Sato H."/>
            <person name="Tonouchi N."/>
        </authorList>
    </citation>
    <scope>NUCLEOTIDE SEQUENCE</scope>
    <source>
        <strain evidence="1">NBRC 109709</strain>
    </source>
</reference>
<keyword evidence="2" id="KW-1185">Reference proteome</keyword>
<protein>
    <submittedName>
        <fullName evidence="1">Unnamed protein product</fullName>
    </submittedName>
</protein>
<accession>A0A9W7CZG5</accession>